<organism evidence="2 3">
    <name type="scientific">Luteolibacter pohnpeiensis</name>
    <dbReference type="NCBI Taxonomy" id="454153"/>
    <lineage>
        <taxon>Bacteria</taxon>
        <taxon>Pseudomonadati</taxon>
        <taxon>Verrucomicrobiota</taxon>
        <taxon>Verrucomicrobiia</taxon>
        <taxon>Verrucomicrobiales</taxon>
        <taxon>Verrucomicrobiaceae</taxon>
        <taxon>Luteolibacter</taxon>
    </lineage>
</organism>
<protein>
    <submittedName>
        <fullName evidence="2">Aldo/keto reductase</fullName>
    </submittedName>
</protein>
<dbReference type="SUPFAM" id="SSF51430">
    <property type="entry name" value="NAD(P)-linked oxidoreductase"/>
    <property type="match status" value="1"/>
</dbReference>
<evidence type="ECO:0000259" key="1">
    <source>
        <dbReference type="Pfam" id="PF00248"/>
    </source>
</evidence>
<dbReference type="Proteomes" id="UP000603141">
    <property type="component" value="Unassembled WGS sequence"/>
</dbReference>
<reference evidence="2" key="1">
    <citation type="submission" date="2021-01" db="EMBL/GenBank/DDBJ databases">
        <title>Modified the classification status of verrucomicrobia.</title>
        <authorList>
            <person name="Feng X."/>
        </authorList>
    </citation>
    <scope>NUCLEOTIDE SEQUENCE</scope>
    <source>
        <strain evidence="2">KCTC 22041</strain>
    </source>
</reference>
<dbReference type="Pfam" id="PF00248">
    <property type="entry name" value="Aldo_ket_red"/>
    <property type="match status" value="1"/>
</dbReference>
<dbReference type="EMBL" id="JAENIJ010000003">
    <property type="protein sequence ID" value="MBK1881336.1"/>
    <property type="molecule type" value="Genomic_DNA"/>
</dbReference>
<dbReference type="AlphaFoldDB" id="A0A934S2P4"/>
<evidence type="ECO:0000313" key="3">
    <source>
        <dbReference type="Proteomes" id="UP000603141"/>
    </source>
</evidence>
<feature type="domain" description="NADP-dependent oxidoreductase" evidence="1">
    <location>
        <begin position="8"/>
        <end position="327"/>
    </location>
</feature>
<accession>A0A934S2P4</accession>
<dbReference type="RefSeq" id="WP_200267438.1">
    <property type="nucleotide sequence ID" value="NZ_JAENIJ010000003.1"/>
</dbReference>
<dbReference type="InterPro" id="IPR036812">
    <property type="entry name" value="NAD(P)_OxRdtase_dom_sf"/>
</dbReference>
<comment type="caution">
    <text evidence="2">The sequence shown here is derived from an EMBL/GenBank/DDBJ whole genome shotgun (WGS) entry which is preliminary data.</text>
</comment>
<gene>
    <name evidence="2" type="ORF">JIN85_02850</name>
</gene>
<dbReference type="InterPro" id="IPR023210">
    <property type="entry name" value="NADP_OxRdtase_dom"/>
</dbReference>
<keyword evidence="3" id="KW-1185">Reference proteome</keyword>
<evidence type="ECO:0000313" key="2">
    <source>
        <dbReference type="EMBL" id="MBK1881336.1"/>
    </source>
</evidence>
<proteinExistence type="predicted"/>
<sequence length="371" mass="41336">MNLTTTAYGTWSGGRFMHYGETLSEERYIECIRLAYESGIRTFVTSDVYGNGKADELLGVALSGFDRESYCLVGMIGHDFYDGQREGNKGYPRFTNPALRGEADYANYLKMACEKSLARCKADRFDLVMLHNPDEIGYTSDAVWNGMKALKTAGLADRLGIAPGPANGFTLDLINCIEKYGEDIDWIMLILNPLEPWPTSLALPACEKYGVKVMTRVVDYGGVFHGDLKPGHSFKPGDHRAYRAQGWVEEGLEKAAKMLPLADKYNLTPLQFASVWNLSLPMVECVVPSFFEEGVEGSKSIDAQIKDFAALPDVKFTPEEIEMVRAIGDNTGCMALKGASKRYQKGERADEWPMREDLLEVAGRYELGTDW</sequence>
<dbReference type="InterPro" id="IPR053135">
    <property type="entry name" value="AKR2_Oxidoreductase"/>
</dbReference>
<dbReference type="PANTHER" id="PTHR43312">
    <property type="entry name" value="D-THREO-ALDOSE 1-DEHYDROGENASE"/>
    <property type="match status" value="1"/>
</dbReference>
<name>A0A934S2P4_9BACT</name>
<dbReference type="PANTHER" id="PTHR43312:SF1">
    <property type="entry name" value="NADP-DEPENDENT OXIDOREDUCTASE DOMAIN-CONTAINING PROTEIN"/>
    <property type="match status" value="1"/>
</dbReference>
<dbReference type="Gene3D" id="3.20.20.100">
    <property type="entry name" value="NADP-dependent oxidoreductase domain"/>
    <property type="match status" value="1"/>
</dbReference>